<comment type="caution">
    <text evidence="2">The sequence shown here is derived from an EMBL/GenBank/DDBJ whole genome shotgun (WGS) entry which is preliminary data.</text>
</comment>
<organism evidence="2 3">
    <name type="scientific">Fusarium poae</name>
    <dbReference type="NCBI Taxonomy" id="36050"/>
    <lineage>
        <taxon>Eukaryota</taxon>
        <taxon>Fungi</taxon>
        <taxon>Dikarya</taxon>
        <taxon>Ascomycota</taxon>
        <taxon>Pezizomycotina</taxon>
        <taxon>Sordariomycetes</taxon>
        <taxon>Hypocreomycetidae</taxon>
        <taxon>Hypocreales</taxon>
        <taxon>Nectriaceae</taxon>
        <taxon>Fusarium</taxon>
    </lineage>
</organism>
<gene>
    <name evidence="2" type="ORF">FPOA_02299</name>
</gene>
<dbReference type="InterPro" id="IPR036770">
    <property type="entry name" value="Ankyrin_rpt-contain_sf"/>
</dbReference>
<proteinExistence type="predicted"/>
<dbReference type="Gene3D" id="1.25.40.20">
    <property type="entry name" value="Ankyrin repeat-containing domain"/>
    <property type="match status" value="1"/>
</dbReference>
<reference evidence="2 3" key="1">
    <citation type="submission" date="2016-06" db="EMBL/GenBank/DDBJ databases">
        <title>Living apart together: crosstalk between the core and supernumerary genomes in a fungal plant pathogen.</title>
        <authorList>
            <person name="Vanheule A."/>
            <person name="Audenaert K."/>
            <person name="Warris S."/>
            <person name="Van De Geest H."/>
            <person name="Schijlen E."/>
            <person name="Hofte M."/>
            <person name="De Saeger S."/>
            <person name="Haesaert G."/>
            <person name="Waalwijk C."/>
            <person name="Van Der Lee T."/>
        </authorList>
    </citation>
    <scope>NUCLEOTIDE SEQUENCE [LARGE SCALE GENOMIC DNA]</scope>
    <source>
        <strain evidence="2 3">2516</strain>
    </source>
</reference>
<name>A0A1B8B6K3_FUSPO</name>
<keyword evidence="3" id="KW-1185">Reference proteome</keyword>
<dbReference type="InterPro" id="IPR002110">
    <property type="entry name" value="Ankyrin_rpt"/>
</dbReference>
<sequence>MSLPSNQSPSRLETLPTEIKLHIFHACADILHICEMLELCLVNKGFYQLGMEAIFESDILQHVVYWDPVRETKVFRKELPDDRYTSPGAYIRSVFWELFTDPKYHDFMLSNEFCIRYLTARTLGKIRQKPPTKDHIVLKAIAEHMKQYKLGHDASCNTTIEEEVQVVCEIAVKHGYIRDRHDFFTGKLQLDENIAFTCLDETCPIVREGLVAVAIYIDEPEILRTIIAKQQSITCPDHVGDDENHGRTSDIELPRADRSWLNYIHGLDSLVCERSLIRIANTTRMMIQTDNMNCATILLDSLAVDSGAKDVVRYEIISESKTLERLKWLTFAISCGPSLTRYNTVRPGLQVELDWLGRTKYSSRKPAAIELSKILDKTTSVDVFDVVYDAIIEGFTEREGVWWTKTSYRDDYAAHTLASWGTARIHRAVLDNCMPLVKRLVGLGYHLRPSHSAEDLEDYNVCTLVESEKPRDISLPLATSRGDLEMVKLLFDIGAEMNRKNVRKAIKIAMEQNNGVMLEILVKKGYPEGLLNRRHMRLWKKDLEKRGQQYMLPWLEMMRRK</sequence>
<protein>
    <submittedName>
        <fullName evidence="2">Uncharacterized protein</fullName>
    </submittedName>
</protein>
<evidence type="ECO:0000313" key="3">
    <source>
        <dbReference type="Proteomes" id="UP000091967"/>
    </source>
</evidence>
<dbReference type="EMBL" id="LYXU01000001">
    <property type="protein sequence ID" value="OBS28360.1"/>
    <property type="molecule type" value="Genomic_DNA"/>
</dbReference>
<feature type="repeat" description="ANK" evidence="1">
    <location>
        <begin position="470"/>
        <end position="502"/>
    </location>
</feature>
<evidence type="ECO:0000256" key="1">
    <source>
        <dbReference type="PROSITE-ProRule" id="PRU00023"/>
    </source>
</evidence>
<accession>A0A1B8B6K3</accession>
<dbReference type="SUPFAM" id="SSF48403">
    <property type="entry name" value="Ankyrin repeat"/>
    <property type="match status" value="1"/>
</dbReference>
<dbReference type="Proteomes" id="UP000091967">
    <property type="component" value="Unassembled WGS sequence"/>
</dbReference>
<dbReference type="OMA" id="EGVWWTK"/>
<keyword evidence="1" id="KW-0040">ANK repeat</keyword>
<dbReference type="PROSITE" id="PS50088">
    <property type="entry name" value="ANK_REPEAT"/>
    <property type="match status" value="1"/>
</dbReference>
<dbReference type="STRING" id="36050.A0A1B8B6K3"/>
<evidence type="ECO:0000313" key="2">
    <source>
        <dbReference type="EMBL" id="OBS28360.1"/>
    </source>
</evidence>
<dbReference type="AlphaFoldDB" id="A0A1B8B6K3"/>